<feature type="chain" id="PRO_5033028388" description="Expansin-like EG45 domain-containing protein" evidence="3">
    <location>
        <begin position="30"/>
        <end position="361"/>
    </location>
</feature>
<evidence type="ECO:0000256" key="1">
    <source>
        <dbReference type="ARBA" id="ARBA00022729"/>
    </source>
</evidence>
<evidence type="ECO:0000256" key="2">
    <source>
        <dbReference type="SAM" id="MobiDB-lite"/>
    </source>
</evidence>
<organism evidence="5 6">
    <name type="scientific">Polarella glacialis</name>
    <name type="common">Dinoflagellate</name>
    <dbReference type="NCBI Taxonomy" id="89957"/>
    <lineage>
        <taxon>Eukaryota</taxon>
        <taxon>Sar</taxon>
        <taxon>Alveolata</taxon>
        <taxon>Dinophyceae</taxon>
        <taxon>Suessiales</taxon>
        <taxon>Suessiaceae</taxon>
        <taxon>Polarella</taxon>
    </lineage>
</organism>
<comment type="caution">
    <text evidence="5">The sequence shown here is derived from an EMBL/GenBank/DDBJ whole genome shotgun (WGS) entry which is preliminary data.</text>
</comment>
<dbReference type="InterPro" id="IPR007112">
    <property type="entry name" value="Expansin/allergen_DPBB_dom"/>
</dbReference>
<dbReference type="CDD" id="cd22271">
    <property type="entry name" value="DPBB_EXP_N-like"/>
    <property type="match status" value="1"/>
</dbReference>
<dbReference type="PANTHER" id="PTHR31836:SF28">
    <property type="entry name" value="SRCR DOMAIN-CONTAINING PROTEIN-RELATED"/>
    <property type="match status" value="1"/>
</dbReference>
<dbReference type="PANTHER" id="PTHR31836">
    <property type="match status" value="1"/>
</dbReference>
<feature type="compositionally biased region" description="Polar residues" evidence="2">
    <location>
        <begin position="341"/>
        <end position="361"/>
    </location>
</feature>
<dbReference type="PROSITE" id="PS50842">
    <property type="entry name" value="EXPANSIN_EG45"/>
    <property type="match status" value="1"/>
</dbReference>
<evidence type="ECO:0000313" key="6">
    <source>
        <dbReference type="Proteomes" id="UP000626109"/>
    </source>
</evidence>
<protein>
    <recommendedName>
        <fullName evidence="4">Expansin-like EG45 domain-containing protein</fullName>
    </recommendedName>
</protein>
<dbReference type="AlphaFoldDB" id="A0A813IWQ5"/>
<sequence>PEPASKIMLCAPLNLGLLLLLLCAGAATALAPAEEPEEKCPSVWGNCLKHKCCTSPELTCYEKDRWYAQCRPTGNCEPGFHHEDRLCADWARAGECEYCMKSCNLCGKVPFGKLSLWPKKVDAIIRARCGYADWELGGLSSPAAQMYHIRAGEYCGASPDLFLDGNECGACYRLWKYGAGNAGKSAIVQIIDANTAPSQTFDCHPAAFSKITGAANGSFQVVYEPVACETAGRSALATVWDGDKTFTDILFSNLKRPVRSVEMTVGSERIYLSRVGDRGIWHAEHGDLENKSVGFLLTPSSGPQISFSQCFGEFPVSPGVVCTVQVFGAETAAAPAAAGDGSSNHSAGSSDATDSSLRGGR</sequence>
<feature type="domain" description="Expansin-like EG45" evidence="4">
    <location>
        <begin position="126"/>
        <end position="233"/>
    </location>
</feature>
<dbReference type="Proteomes" id="UP000626109">
    <property type="component" value="Unassembled WGS sequence"/>
</dbReference>
<feature type="signal peptide" evidence="3">
    <location>
        <begin position="1"/>
        <end position="29"/>
    </location>
</feature>
<dbReference type="Gene3D" id="2.40.40.10">
    <property type="entry name" value="RlpA-like domain"/>
    <property type="match status" value="1"/>
</dbReference>
<reference evidence="5" key="1">
    <citation type="submission" date="2021-02" db="EMBL/GenBank/DDBJ databases">
        <authorList>
            <person name="Dougan E. K."/>
            <person name="Rhodes N."/>
            <person name="Thang M."/>
            <person name="Chan C."/>
        </authorList>
    </citation>
    <scope>NUCLEOTIDE SEQUENCE</scope>
</reference>
<feature type="non-terminal residue" evidence="5">
    <location>
        <position position="1"/>
    </location>
</feature>
<dbReference type="EMBL" id="CAJNNW010014501">
    <property type="protein sequence ID" value="CAE8656672.1"/>
    <property type="molecule type" value="Genomic_DNA"/>
</dbReference>
<dbReference type="InterPro" id="IPR036908">
    <property type="entry name" value="RlpA-like_sf"/>
</dbReference>
<dbReference type="SUPFAM" id="SSF50685">
    <property type="entry name" value="Barwin-like endoglucanases"/>
    <property type="match status" value="1"/>
</dbReference>
<name>A0A813IWQ5_POLGL</name>
<evidence type="ECO:0000256" key="3">
    <source>
        <dbReference type="SAM" id="SignalP"/>
    </source>
</evidence>
<evidence type="ECO:0000313" key="5">
    <source>
        <dbReference type="EMBL" id="CAE8656672.1"/>
    </source>
</evidence>
<proteinExistence type="predicted"/>
<keyword evidence="1 3" id="KW-0732">Signal</keyword>
<accession>A0A813IWQ5</accession>
<gene>
    <name evidence="5" type="ORF">PGLA2088_LOCUS12328</name>
</gene>
<feature type="region of interest" description="Disordered" evidence="2">
    <location>
        <begin position="335"/>
        <end position="361"/>
    </location>
</feature>
<evidence type="ECO:0000259" key="4">
    <source>
        <dbReference type="PROSITE" id="PS50842"/>
    </source>
</evidence>
<dbReference type="InterPro" id="IPR051477">
    <property type="entry name" value="Expansin_CellWall"/>
</dbReference>